<dbReference type="EMBL" id="JACNLK010000031">
    <property type="protein sequence ID" value="MBC8208225.1"/>
    <property type="molecule type" value="Genomic_DNA"/>
</dbReference>
<reference evidence="7 8" key="1">
    <citation type="submission" date="2020-08" db="EMBL/GenBank/DDBJ databases">
        <title>Bridging the membrane lipid divide: bacteria of the FCB group superphylum have the potential to synthesize archaeal ether lipids.</title>
        <authorList>
            <person name="Villanueva L."/>
            <person name="Von Meijenfeldt F.A.B."/>
            <person name="Westbye A.B."/>
            <person name="Yadav S."/>
            <person name="Hopmans E.C."/>
            <person name="Dutilh B.E."/>
            <person name="Sinninghe Damste J.S."/>
        </authorList>
    </citation>
    <scope>NUCLEOTIDE SEQUENCE [LARGE SCALE GENOMIC DNA]</scope>
    <source>
        <strain evidence="7">NIOZ-UU81</strain>
    </source>
</reference>
<dbReference type="AlphaFoldDB" id="A0A8J6TC65"/>
<keyword evidence="4" id="KW-0961">Cell wall biogenesis/degradation</keyword>
<evidence type="ECO:0000256" key="2">
    <source>
        <dbReference type="ARBA" id="ARBA00012587"/>
    </source>
</evidence>
<dbReference type="GO" id="GO:0019867">
    <property type="term" value="C:outer membrane"/>
    <property type="evidence" value="ECO:0007669"/>
    <property type="project" value="InterPro"/>
</dbReference>
<dbReference type="SMART" id="SM00925">
    <property type="entry name" value="MltA"/>
    <property type="match status" value="1"/>
</dbReference>
<evidence type="ECO:0000259" key="6">
    <source>
        <dbReference type="SMART" id="SM00925"/>
    </source>
</evidence>
<dbReference type="PANTHER" id="PTHR30124:SF0">
    <property type="entry name" value="MEMBRANE-BOUND LYTIC MUREIN TRANSGLYCOSYLASE A"/>
    <property type="match status" value="1"/>
</dbReference>
<dbReference type="PIRSF" id="PIRSF019422">
    <property type="entry name" value="MltA"/>
    <property type="match status" value="1"/>
</dbReference>
<dbReference type="Pfam" id="PF03562">
    <property type="entry name" value="MltA"/>
    <property type="match status" value="1"/>
</dbReference>
<dbReference type="Pfam" id="PF06725">
    <property type="entry name" value="3D"/>
    <property type="match status" value="1"/>
</dbReference>
<protein>
    <recommendedName>
        <fullName evidence="2">peptidoglycan lytic exotransglycosylase</fullName>
        <ecNumber evidence="2">4.2.2.n1</ecNumber>
    </recommendedName>
    <alternativeName>
        <fullName evidence="5">Murein hydrolase A</fullName>
    </alternativeName>
</protein>
<evidence type="ECO:0000313" key="8">
    <source>
        <dbReference type="Proteomes" id="UP000599024"/>
    </source>
</evidence>
<dbReference type="CDD" id="cd14668">
    <property type="entry name" value="mlta_B"/>
    <property type="match status" value="1"/>
</dbReference>
<comment type="caution">
    <text evidence="7">The sequence shown here is derived from an EMBL/GenBank/DDBJ whole genome shotgun (WGS) entry which is preliminary data.</text>
</comment>
<dbReference type="GO" id="GO:0071555">
    <property type="term" value="P:cell wall organization"/>
    <property type="evidence" value="ECO:0007669"/>
    <property type="project" value="UniProtKB-KW"/>
</dbReference>
<dbReference type="GO" id="GO:0008933">
    <property type="term" value="F:peptidoglycan lytic transglycosylase activity"/>
    <property type="evidence" value="ECO:0007669"/>
    <property type="project" value="TreeGrafter"/>
</dbReference>
<dbReference type="Gene3D" id="2.40.240.50">
    <property type="entry name" value="Barwin-like endoglucanases"/>
    <property type="match status" value="1"/>
</dbReference>
<sequence>MTHITTAYSNRHQGHRWLTATGLLFLLFMQACAPRQPLELVNREALPLFRDNFDRTSLISATVRQLHYLDSLPDDLQHQFGDNQYSTHWLQQSMESFLDILKQEPDSETLARIVSENFSIYQVRSNSNDNPILVTSYHEPLFEGSLEKNFPYIYPLYRVPDSLVIRKNPKTGHKESGLLTADDRLLPFWDRSEIERGNLLTGQELVYLKDPIDAFIIHTQGAGKILLRDGGIKSVGFAATNGHQYRDVGKILVREKLLNPKDADIKGISTYLRHHPEDQKRLLFHNPRYVFFTWKGNSEPMGRLNVSLTPGRSIAIDPGTLPMAVPAYLTTRQPILSSDGNLSGWRPLQRFVLPQDTENALKGAEHTALFWGRGARAGQFAELMHEDGQLYFLVKNNFELPKQTEVLE</sequence>
<name>A0A8J6TC65_9BACT</name>
<dbReference type="InterPro" id="IPR036908">
    <property type="entry name" value="RlpA-like_sf"/>
</dbReference>
<dbReference type="Proteomes" id="UP000599024">
    <property type="component" value="Unassembled WGS sequence"/>
</dbReference>
<dbReference type="InterPro" id="IPR010611">
    <property type="entry name" value="3D_dom"/>
</dbReference>
<comment type="catalytic activity">
    <reaction evidence="1">
        <text>Exolytic cleavage of the (1-&gt;4)-beta-glycosidic linkage between N-acetylmuramic acid (MurNAc) and N-acetylglucosamine (GlcNAc) residues in peptidoglycan, from either the reducing or the non-reducing ends of the peptidoglycan chains, with concomitant formation of a 1,6-anhydrobond in the MurNAc residue.</text>
        <dbReference type="EC" id="4.2.2.n1"/>
    </reaction>
</comment>
<dbReference type="EC" id="4.2.2.n1" evidence="2"/>
<evidence type="ECO:0000256" key="5">
    <source>
        <dbReference type="ARBA" id="ARBA00030918"/>
    </source>
</evidence>
<dbReference type="PANTHER" id="PTHR30124">
    <property type="entry name" value="MEMBRANE-BOUND LYTIC MUREIN TRANSGLYCOSYLASE A"/>
    <property type="match status" value="1"/>
</dbReference>
<dbReference type="Gene3D" id="2.40.40.10">
    <property type="entry name" value="RlpA-like domain"/>
    <property type="match status" value="1"/>
</dbReference>
<evidence type="ECO:0000313" key="7">
    <source>
        <dbReference type="EMBL" id="MBC8208225.1"/>
    </source>
</evidence>
<gene>
    <name evidence="7" type="ORF">H8E79_03530</name>
</gene>
<dbReference type="GO" id="GO:0009253">
    <property type="term" value="P:peptidoglycan catabolic process"/>
    <property type="evidence" value="ECO:0007669"/>
    <property type="project" value="TreeGrafter"/>
</dbReference>
<dbReference type="GO" id="GO:0009254">
    <property type="term" value="P:peptidoglycan turnover"/>
    <property type="evidence" value="ECO:0007669"/>
    <property type="project" value="InterPro"/>
</dbReference>
<dbReference type="SUPFAM" id="SSF50685">
    <property type="entry name" value="Barwin-like endoglucanases"/>
    <property type="match status" value="1"/>
</dbReference>
<evidence type="ECO:0000256" key="1">
    <source>
        <dbReference type="ARBA" id="ARBA00001420"/>
    </source>
</evidence>
<dbReference type="CDD" id="cd14485">
    <property type="entry name" value="mltA_like_LT_A"/>
    <property type="match status" value="1"/>
</dbReference>
<evidence type="ECO:0000256" key="4">
    <source>
        <dbReference type="ARBA" id="ARBA00023316"/>
    </source>
</evidence>
<organism evidence="7 8">
    <name type="scientific">Candidatus Desulfatifera sulfidica</name>
    <dbReference type="NCBI Taxonomy" id="2841691"/>
    <lineage>
        <taxon>Bacteria</taxon>
        <taxon>Pseudomonadati</taxon>
        <taxon>Thermodesulfobacteriota</taxon>
        <taxon>Desulfobulbia</taxon>
        <taxon>Desulfobulbales</taxon>
        <taxon>Desulfobulbaceae</taxon>
        <taxon>Candidatus Desulfatifera</taxon>
    </lineage>
</organism>
<dbReference type="InterPro" id="IPR005300">
    <property type="entry name" value="MltA_B"/>
</dbReference>
<keyword evidence="3" id="KW-0456">Lyase</keyword>
<accession>A0A8J6TC65</accession>
<dbReference type="InterPro" id="IPR026044">
    <property type="entry name" value="MltA"/>
</dbReference>
<dbReference type="GO" id="GO:0004553">
    <property type="term" value="F:hydrolase activity, hydrolyzing O-glycosyl compounds"/>
    <property type="evidence" value="ECO:0007669"/>
    <property type="project" value="InterPro"/>
</dbReference>
<proteinExistence type="predicted"/>
<feature type="domain" description="Lytic transglycosylase MltA" evidence="6">
    <location>
        <begin position="141"/>
        <end position="293"/>
    </location>
</feature>
<evidence type="ECO:0000256" key="3">
    <source>
        <dbReference type="ARBA" id="ARBA00023239"/>
    </source>
</evidence>